<proteinExistence type="predicted"/>
<dbReference type="Proteomes" id="UP000046392">
    <property type="component" value="Unplaced"/>
</dbReference>
<keyword evidence="1" id="KW-1185">Reference proteome</keyword>
<organism evidence="1 2">
    <name type="scientific">Strongyloides papillosus</name>
    <name type="common">Intestinal threadworm</name>
    <dbReference type="NCBI Taxonomy" id="174720"/>
    <lineage>
        <taxon>Eukaryota</taxon>
        <taxon>Metazoa</taxon>
        <taxon>Ecdysozoa</taxon>
        <taxon>Nematoda</taxon>
        <taxon>Chromadorea</taxon>
        <taxon>Rhabditida</taxon>
        <taxon>Tylenchina</taxon>
        <taxon>Panagrolaimomorpha</taxon>
        <taxon>Strongyloidoidea</taxon>
        <taxon>Strongyloididae</taxon>
        <taxon>Strongyloides</taxon>
    </lineage>
</organism>
<sequence length="73" mass="8221">MCSGSWPGLKWNTPSTQKVGLFKPLSFVDFAVVDSDTNAKNNLQCNWCENIMDSQALAEHMDENHLHVVEIDL</sequence>
<accession>A0A0N5BGY9</accession>
<dbReference type="WBParaSite" id="SPAL_0000524000.1">
    <property type="protein sequence ID" value="SPAL_0000524000.1"/>
    <property type="gene ID" value="SPAL_0000524000"/>
</dbReference>
<name>A0A0N5BGY9_STREA</name>
<evidence type="ECO:0000313" key="2">
    <source>
        <dbReference type="WBParaSite" id="SPAL_0000524000.1"/>
    </source>
</evidence>
<evidence type="ECO:0000313" key="1">
    <source>
        <dbReference type="Proteomes" id="UP000046392"/>
    </source>
</evidence>
<dbReference type="STRING" id="174720.A0A0N5BGY9"/>
<dbReference type="AlphaFoldDB" id="A0A0N5BGY9"/>
<reference evidence="2" key="1">
    <citation type="submission" date="2017-02" db="UniProtKB">
        <authorList>
            <consortium name="WormBaseParasite"/>
        </authorList>
    </citation>
    <scope>IDENTIFICATION</scope>
</reference>
<protein>
    <submittedName>
        <fullName evidence="2">C2H2-type domain-containing protein</fullName>
    </submittedName>
</protein>